<dbReference type="Proteomes" id="UP000683000">
    <property type="component" value="Unassembled WGS sequence"/>
</dbReference>
<feature type="compositionally biased region" description="Basic and acidic residues" evidence="1">
    <location>
        <begin position="438"/>
        <end position="463"/>
    </location>
</feature>
<proteinExistence type="predicted"/>
<evidence type="ECO:0000256" key="2">
    <source>
        <dbReference type="SAM" id="Phobius"/>
    </source>
</evidence>
<dbReference type="OrthoDB" id="2409325at2759"/>
<accession>A0A8I2YWW7</accession>
<dbReference type="Gene3D" id="2.60.120.260">
    <property type="entry name" value="Galactose-binding domain-like"/>
    <property type="match status" value="2"/>
</dbReference>
<feature type="compositionally biased region" description="Basic residues" evidence="1">
    <location>
        <begin position="23"/>
        <end position="32"/>
    </location>
</feature>
<keyword evidence="2" id="KW-1133">Transmembrane helix</keyword>
<feature type="region of interest" description="Disordered" evidence="1">
    <location>
        <begin position="1"/>
        <end position="89"/>
    </location>
</feature>
<feature type="compositionally biased region" description="Polar residues" evidence="1">
    <location>
        <begin position="906"/>
        <end position="919"/>
    </location>
</feature>
<evidence type="ECO:0000313" key="4">
    <source>
        <dbReference type="Proteomes" id="UP000683000"/>
    </source>
</evidence>
<keyword evidence="2" id="KW-0472">Membrane</keyword>
<protein>
    <submittedName>
        <fullName evidence="3">Uncharacterized protein</fullName>
    </submittedName>
</protein>
<reference evidence="3" key="1">
    <citation type="submission" date="2021-03" db="EMBL/GenBank/DDBJ databases">
        <title>Evolutionary innovations through gain and loss of genes in the ectomycorrhizal Boletales.</title>
        <authorList>
            <person name="Wu G."/>
            <person name="Miyauchi S."/>
            <person name="Morin E."/>
            <person name="Yang Z.-L."/>
            <person name="Xu J."/>
            <person name="Martin F.M."/>
        </authorList>
    </citation>
    <scope>NUCLEOTIDE SEQUENCE</scope>
    <source>
        <strain evidence="3">BR01</strain>
    </source>
</reference>
<name>A0A8I2YWW7_9AGAM</name>
<keyword evidence="2" id="KW-0812">Transmembrane</keyword>
<sequence length="1012" mass="107916">MAETAPATRLVPGAPPPVAQSKSQRKKRKTGTKSKTPESPAEGSVTIPDAPCAALADSAPNEIDLKEDNTVPEPAAASEAPTHDDVNPKCSPVIELVQKRMRALNKKISRVASYAATDFEKLNDDQKRSLKTLPSLEAVYKELEDVKKSIEAHEALLSRDQALKRAEADRAESLKVQEAISSAQASCASRTSSMLTLLRLRSVFANGDALPVVLDFDDTEGSAIFTACDALLSDESDVKNTILSSFLSGEGDLNGVSYTRLLSIVQSFLNPPREPTPLPAESEPVEAEAEAEPVDEPVAGIPGSLSVSSSFHFMQASELETPAFENKAEWVEKPDEELNGASEEQPQVIESATIEPVETISTQPIDWAEADEEGGLPSIANLQASFAPSGSATPVVQTIEVNLPSAPLLNGNATPTPQSEHDGFMPTPRGGRGRGRGHRGERGVRGGFRGDRTGFHRGGERGGFRGGNRGGDRALSMLEISLTGIIFNSDGCNMSSMTDHNYPTPTQKFPEREWHSQGELATASLILSTGIFPATNLPQLHKVDCEMPLLTTVIDDKSPLISYDATWLPGTSQNDNFAVDYYLGTFQKNNAADGTATLSFNASAFWIYGANRPNHGTYTIQVDSNNFPNFNGSGNNLFQQTLFSTNVSQGMHTVRLMNTGGTSGFYVDIDMIVWQSNVGNTDDQLVPELVPDVDPRFQYEQSTWETTSASSDLNLNLFNNGTGQACLFSYTSSCFKLTVRPGEVVTLFGTSGPSNGPYSVQLDGGQAVQYNASNAYPTNYGVTIYHADNLGSGAHQILLTNLPATSGQYLTVDYAQVWNIANSTSPSVTPCVPLSNNVISQYKLSSGAIAGLVVEGVIAVLAAAAAAIFYWRWRAALATPSSFYTPLYRSPETTTATATGIAPSLESRSNASSPRNNVSFHPLAAVGGPSQQLDNNTGSSHVAAFDPRFVMEGMNSPGRAPNEGQVQGLRPLPDTPGRMGALGGMALPGGSDQISVSDAPPGYDTAVRSRPM</sequence>
<feature type="region of interest" description="Disordered" evidence="1">
    <location>
        <begin position="414"/>
        <end position="468"/>
    </location>
</feature>
<evidence type="ECO:0000256" key="1">
    <source>
        <dbReference type="SAM" id="MobiDB-lite"/>
    </source>
</evidence>
<dbReference type="AlphaFoldDB" id="A0A8I2YWW7"/>
<feature type="transmembrane region" description="Helical" evidence="2">
    <location>
        <begin position="848"/>
        <end position="871"/>
    </location>
</feature>
<comment type="caution">
    <text evidence="3">The sequence shown here is derived from an EMBL/GenBank/DDBJ whole genome shotgun (WGS) entry which is preliminary data.</text>
</comment>
<dbReference type="EMBL" id="JAGFBS010000007">
    <property type="protein sequence ID" value="KAG6378052.1"/>
    <property type="molecule type" value="Genomic_DNA"/>
</dbReference>
<feature type="region of interest" description="Disordered" evidence="1">
    <location>
        <begin position="900"/>
        <end position="937"/>
    </location>
</feature>
<evidence type="ECO:0000313" key="3">
    <source>
        <dbReference type="EMBL" id="KAG6378052.1"/>
    </source>
</evidence>
<gene>
    <name evidence="3" type="ORF">JVT61DRAFT_13733</name>
</gene>
<feature type="region of interest" description="Disordered" evidence="1">
    <location>
        <begin position="977"/>
        <end position="1012"/>
    </location>
</feature>
<keyword evidence="4" id="KW-1185">Reference proteome</keyword>
<organism evidence="3 4">
    <name type="scientific">Boletus reticuloceps</name>
    <dbReference type="NCBI Taxonomy" id="495285"/>
    <lineage>
        <taxon>Eukaryota</taxon>
        <taxon>Fungi</taxon>
        <taxon>Dikarya</taxon>
        <taxon>Basidiomycota</taxon>
        <taxon>Agaricomycotina</taxon>
        <taxon>Agaricomycetes</taxon>
        <taxon>Agaricomycetidae</taxon>
        <taxon>Boletales</taxon>
        <taxon>Boletineae</taxon>
        <taxon>Boletaceae</taxon>
        <taxon>Boletoideae</taxon>
        <taxon>Boletus</taxon>
    </lineage>
</organism>